<feature type="transmembrane region" description="Helical" evidence="3">
    <location>
        <begin position="796"/>
        <end position="814"/>
    </location>
</feature>
<feature type="transmembrane region" description="Helical" evidence="3">
    <location>
        <begin position="1100"/>
        <end position="1123"/>
    </location>
</feature>
<feature type="compositionally biased region" description="Gly residues" evidence="2">
    <location>
        <begin position="1347"/>
        <end position="1358"/>
    </location>
</feature>
<feature type="region of interest" description="Disordered" evidence="2">
    <location>
        <begin position="1"/>
        <end position="42"/>
    </location>
</feature>
<feature type="transmembrane region" description="Helical" evidence="3">
    <location>
        <begin position="665"/>
        <end position="685"/>
    </location>
</feature>
<reference evidence="4" key="1">
    <citation type="submission" date="2022-07" db="EMBL/GenBank/DDBJ databases">
        <title>Genome analysis of Parmales, a sister group of diatoms, reveals the evolutionary specialization of diatoms from phago-mixotrophs to photoautotrophs.</title>
        <authorList>
            <person name="Ban H."/>
            <person name="Sato S."/>
            <person name="Yoshikawa S."/>
            <person name="Kazumasa Y."/>
            <person name="Nakamura Y."/>
            <person name="Ichinomiya M."/>
            <person name="Saitoh K."/>
            <person name="Sato N."/>
            <person name="Blanc-Mathieu R."/>
            <person name="Endo H."/>
            <person name="Kuwata A."/>
            <person name="Ogata H."/>
        </authorList>
    </citation>
    <scope>NUCLEOTIDE SEQUENCE</scope>
</reference>
<feature type="transmembrane region" description="Helical" evidence="3">
    <location>
        <begin position="277"/>
        <end position="296"/>
    </location>
</feature>
<evidence type="ECO:0000313" key="5">
    <source>
        <dbReference type="Proteomes" id="UP001165082"/>
    </source>
</evidence>
<feature type="coiled-coil region" evidence="1">
    <location>
        <begin position="1211"/>
        <end position="1238"/>
    </location>
</feature>
<gene>
    <name evidence="4" type="ORF">TrRE_jg6451</name>
</gene>
<evidence type="ECO:0000256" key="1">
    <source>
        <dbReference type="SAM" id="Coils"/>
    </source>
</evidence>
<dbReference type="EMBL" id="BRXZ01007675">
    <property type="protein sequence ID" value="GMI31668.1"/>
    <property type="molecule type" value="Genomic_DNA"/>
</dbReference>
<organism evidence="4 5">
    <name type="scientific">Triparma retinervis</name>
    <dbReference type="NCBI Taxonomy" id="2557542"/>
    <lineage>
        <taxon>Eukaryota</taxon>
        <taxon>Sar</taxon>
        <taxon>Stramenopiles</taxon>
        <taxon>Ochrophyta</taxon>
        <taxon>Bolidophyceae</taxon>
        <taxon>Parmales</taxon>
        <taxon>Triparmaceae</taxon>
        <taxon>Triparma</taxon>
    </lineage>
</organism>
<feature type="transmembrane region" description="Helical" evidence="3">
    <location>
        <begin position="571"/>
        <end position="590"/>
    </location>
</feature>
<evidence type="ECO:0000313" key="4">
    <source>
        <dbReference type="EMBL" id="GMI31668.1"/>
    </source>
</evidence>
<proteinExistence type="predicted"/>
<sequence>MQESRGYGGLSIEVTTLKSGGSSDENSFPSPKNLPKSPVTPVNSPQKILARMFLVFFTLMYTFEVLFWFTNNEFNFPSHYDFYSKSIPNIQIPQVLAPMSAQAVFTHWMIHIEKIYVNSNPRDPTPIPPEPVVAWHPFSNLRNDQWSTILLKAHFVLHNFVLILTLIGCAVYGKMGNSFEPIMQITIVPILYRFFTIMMATIRLRHDTLALEKMAEYSFSFGLGTIFICIFLASETLGCFIYDTDAVLRDDPSRLADLSDFDYGPRKCSSTLYGNYMLSYNALFANIAYVLLYWLVDSDFRIISLMRLMLPRQYTAAFVMQTVASVVFIFFFSQKEFPTKRIDEWWPYAKTMYMGMWGYSFIVLCYKNIPSHHIIGFDSGFFSERHMLIISDPKDKESFKSLKGVTENMVNVRISEETDARHKEEMEVVEYEEEDTDMILGGGGELHVEKRRSKPGEFKVVQKEEGGLRGGGETREELDLSKRSNEALARESEGATSRPSSPVVDLMKKHFPKSSWLNRSVRIGSVTKAALAKGVTSKKMFVLRFFLCLFSYALFGLTLSMVNQFDFYKLYYFEIIGALSFCSVCVHYSIMVKHPSIYDKNAYLEMKPLWVPVYENGRKVSSKFRCDRLVQVLVSPKLQYYMHNVCVFGWRVIGALMGVGNYGMFDVVIGVVSFIMALFIYYYIIRRMCAALRQRMEPGYSTDDGVELKEQLFLDGMSSLAVTIFFVFEVFGCVLQVQEDPLLTTEDDLRKTCGLYKMANTDMAINIVFLQIMNHLTFSEMSGVELFTFKMRRYHLVAFFMTLLPCYASAFLFSRREQVDSLDMDDIDFFKQPLLKIATVLGGTYFSFIWVVILFILGRRAKRVREYDFVASDIEAIKNKFAPEEEPDVGPRHSGHERASIVSWGKLKGNMETVAAAIRESESSADKMNTAAVLKRGRAVSAITKFNQNQKIYEGRKATHRRLWILKVVLFFGTVLFVMAQIFYLVSNSSSDTETSKKSKGLAYIAQPLSFACCMMHYFCDIDIENEGVSITRRLKLQEVRAELDKKHKTLLEIEKTLERFFGECFAALLVIIYVSLEASGCVEGAEDLDLECTSYFSSARIFATTMAVPLVMYVATFVADLSMYDLMTNNVNKVLGVGLFMTFLTGGVSVFAFAIRTWSFDPDDLPFFYTLNFIDFWEVIMFGAVNLVLRGVVDDCKNMSLDDTEKMEILQQLAEDIMSVEREVEEFESVMQKAVDEGDIEKVDKFALAYTGLKRTQKEMHYREAELRRKGTLTKQESVEAVHRNKAKVMRRHSVIAEKNILLNESDTESQLRHCRIIRQLNEADIDADIRERELIRTRFGSHDGMSGGEGEGGGDGEGVHYRASRGSRVSSNWLGLIV</sequence>
<dbReference type="Proteomes" id="UP001165082">
    <property type="component" value="Unassembled WGS sequence"/>
</dbReference>
<feature type="transmembrane region" description="Helical" evidence="3">
    <location>
        <begin position="834"/>
        <end position="857"/>
    </location>
</feature>
<evidence type="ECO:0000256" key="2">
    <source>
        <dbReference type="SAM" id="MobiDB-lite"/>
    </source>
</evidence>
<keyword evidence="1" id="KW-0175">Coiled coil</keyword>
<feature type="transmembrane region" description="Helical" evidence="3">
    <location>
        <begin position="1135"/>
        <end position="1156"/>
    </location>
</feature>
<feature type="transmembrane region" description="Helical" evidence="3">
    <location>
        <begin position="155"/>
        <end position="175"/>
    </location>
</feature>
<keyword evidence="3" id="KW-0472">Membrane</keyword>
<feature type="transmembrane region" description="Helical" evidence="3">
    <location>
        <begin position="345"/>
        <end position="366"/>
    </location>
</feature>
<feature type="region of interest" description="Disordered" evidence="2">
    <location>
        <begin position="1342"/>
        <end position="1364"/>
    </location>
</feature>
<feature type="transmembrane region" description="Helical" evidence="3">
    <location>
        <begin position="964"/>
        <end position="986"/>
    </location>
</feature>
<dbReference type="OrthoDB" id="194683at2759"/>
<comment type="caution">
    <text evidence="4">The sequence shown here is derived from an EMBL/GenBank/DDBJ whole genome shotgun (WGS) entry which is preliminary data.</text>
</comment>
<feature type="transmembrane region" description="Helical" evidence="3">
    <location>
        <begin position="48"/>
        <end position="69"/>
    </location>
</feature>
<feature type="region of interest" description="Disordered" evidence="2">
    <location>
        <begin position="464"/>
        <end position="503"/>
    </location>
</feature>
<feature type="compositionally biased region" description="Basic and acidic residues" evidence="2">
    <location>
        <begin position="464"/>
        <end position="493"/>
    </location>
</feature>
<feature type="transmembrane region" description="Helical" evidence="3">
    <location>
        <begin position="214"/>
        <end position="233"/>
    </location>
</feature>
<keyword evidence="3" id="KW-1133">Transmembrane helix</keyword>
<keyword evidence="5" id="KW-1185">Reference proteome</keyword>
<feature type="transmembrane region" description="Helical" evidence="3">
    <location>
        <begin position="316"/>
        <end position="333"/>
    </location>
</feature>
<feature type="compositionally biased region" description="Polar residues" evidence="2">
    <location>
        <begin position="13"/>
        <end position="30"/>
    </location>
</feature>
<name>A0A9W7G417_9STRA</name>
<keyword evidence="3" id="KW-0812">Transmembrane</keyword>
<feature type="transmembrane region" description="Helical" evidence="3">
    <location>
        <begin position="1168"/>
        <end position="1190"/>
    </location>
</feature>
<feature type="transmembrane region" description="Helical" evidence="3">
    <location>
        <begin position="541"/>
        <end position="559"/>
    </location>
</feature>
<protein>
    <submittedName>
        <fullName evidence="4">Uncharacterized protein</fullName>
    </submittedName>
</protein>
<feature type="transmembrane region" description="Helical" evidence="3">
    <location>
        <begin position="181"/>
        <end position="202"/>
    </location>
</feature>
<evidence type="ECO:0000256" key="3">
    <source>
        <dbReference type="SAM" id="Phobius"/>
    </source>
</evidence>
<accession>A0A9W7G417</accession>